<sequence length="60" mass="6972">MNQYHQASWTTFGQRQLFAVQSIGNKLTLLSTRRLTDDQWCLVEVRSAIIYNDFLLAPLV</sequence>
<proteinExistence type="predicted"/>
<name>A0A1X2I182_9FUNG</name>
<dbReference type="AlphaFoldDB" id="A0A1X2I182"/>
<accession>A0A1X2I182</accession>
<comment type="caution">
    <text evidence="1">The sequence shown here is derived from an EMBL/GenBank/DDBJ whole genome shotgun (WGS) entry which is preliminary data.</text>
</comment>
<reference evidence="1 2" key="1">
    <citation type="submission" date="2016-07" db="EMBL/GenBank/DDBJ databases">
        <title>Pervasive Adenine N6-methylation of Active Genes in Fungi.</title>
        <authorList>
            <consortium name="DOE Joint Genome Institute"/>
            <person name="Mondo S.J."/>
            <person name="Dannebaum R.O."/>
            <person name="Kuo R.C."/>
            <person name="Labutti K."/>
            <person name="Haridas S."/>
            <person name="Kuo A."/>
            <person name="Salamov A."/>
            <person name="Ahrendt S.R."/>
            <person name="Lipzen A."/>
            <person name="Sullivan W."/>
            <person name="Andreopoulos W.B."/>
            <person name="Clum A."/>
            <person name="Lindquist E."/>
            <person name="Daum C."/>
            <person name="Ramamoorthy G.K."/>
            <person name="Gryganskyi A."/>
            <person name="Culley D."/>
            <person name="Magnuson J.K."/>
            <person name="James T.Y."/>
            <person name="O'Malley M.A."/>
            <person name="Stajich J.E."/>
            <person name="Spatafora J.W."/>
            <person name="Visel A."/>
            <person name="Grigoriev I.V."/>
        </authorList>
    </citation>
    <scope>NUCLEOTIDE SEQUENCE [LARGE SCALE GENOMIC DNA]</scope>
    <source>
        <strain evidence="1 2">NRRL 1336</strain>
    </source>
</reference>
<dbReference type="EMBL" id="MCGE01000036">
    <property type="protein sequence ID" value="ORZ07144.1"/>
    <property type="molecule type" value="Genomic_DNA"/>
</dbReference>
<organism evidence="1 2">
    <name type="scientific">Absidia repens</name>
    <dbReference type="NCBI Taxonomy" id="90262"/>
    <lineage>
        <taxon>Eukaryota</taxon>
        <taxon>Fungi</taxon>
        <taxon>Fungi incertae sedis</taxon>
        <taxon>Mucoromycota</taxon>
        <taxon>Mucoromycotina</taxon>
        <taxon>Mucoromycetes</taxon>
        <taxon>Mucorales</taxon>
        <taxon>Cunninghamellaceae</taxon>
        <taxon>Absidia</taxon>
    </lineage>
</organism>
<protein>
    <submittedName>
        <fullName evidence="1">Uncharacterized protein</fullName>
    </submittedName>
</protein>
<keyword evidence="2" id="KW-1185">Reference proteome</keyword>
<evidence type="ECO:0000313" key="2">
    <source>
        <dbReference type="Proteomes" id="UP000193560"/>
    </source>
</evidence>
<evidence type="ECO:0000313" key="1">
    <source>
        <dbReference type="EMBL" id="ORZ07144.1"/>
    </source>
</evidence>
<dbReference type="Proteomes" id="UP000193560">
    <property type="component" value="Unassembled WGS sequence"/>
</dbReference>
<gene>
    <name evidence="1" type="ORF">BCR42DRAFT_442848</name>
</gene>